<protein>
    <submittedName>
        <fullName evidence="2">Uncharacterized protein</fullName>
    </submittedName>
</protein>
<proteinExistence type="predicted"/>
<feature type="coiled-coil region" evidence="1">
    <location>
        <begin position="105"/>
        <end position="191"/>
    </location>
</feature>
<accession>A0AAD8JMV1</accession>
<feature type="coiled-coil region" evidence="1">
    <location>
        <begin position="21"/>
        <end position="60"/>
    </location>
</feature>
<evidence type="ECO:0000313" key="3">
    <source>
        <dbReference type="Proteomes" id="UP001229421"/>
    </source>
</evidence>
<keyword evidence="3" id="KW-1185">Reference proteome</keyword>
<reference evidence="2" key="1">
    <citation type="journal article" date="2023" name="bioRxiv">
        <title>Improved chromosome-level genome assembly for marigold (Tagetes erecta).</title>
        <authorList>
            <person name="Jiang F."/>
            <person name="Yuan L."/>
            <person name="Wang S."/>
            <person name="Wang H."/>
            <person name="Xu D."/>
            <person name="Wang A."/>
            <person name="Fan W."/>
        </authorList>
    </citation>
    <scope>NUCLEOTIDE SEQUENCE</scope>
    <source>
        <strain evidence="2">WSJ</strain>
        <tissue evidence="2">Leaf</tissue>
    </source>
</reference>
<dbReference type="Proteomes" id="UP001229421">
    <property type="component" value="Unassembled WGS sequence"/>
</dbReference>
<sequence length="341" mass="39346">MLITANEKILQNARSQLINILNHFEQQKDDAELAHERSQLEQLKQDVTNANKRILNISTALEKKLKLLANVQTQIGQVKANIAVKRAEMGTKLVDYLTQEEKDLLTRLNLEIGDLKEKLVACRANRVKAETRKAELETNLSTNLVRRKQELEAVKQSPEIDTLCAEAEAKRQELQDAKLSVEEVKKHLKIEVLESIQERNEKFKRINKHKSEVKPLEHQLCNFTDFAYVIGCYMYNKGGKMNGHKESIAGVYKMLHKCNKQLKQFSDVNKKALDYYANIADQWEELQRKYQEVDVAEVIIKELLSEHDQRKDESMQCTFKGKGQKTTRSCRLAKGTNTLTH</sequence>
<evidence type="ECO:0000256" key="1">
    <source>
        <dbReference type="SAM" id="Coils"/>
    </source>
</evidence>
<dbReference type="PANTHER" id="PTHR43977">
    <property type="entry name" value="STRUCTURAL MAINTENANCE OF CHROMOSOMES PROTEIN 3"/>
    <property type="match status" value="1"/>
</dbReference>
<keyword evidence="1" id="KW-0175">Coiled coil</keyword>
<name>A0AAD8JMV1_TARER</name>
<organism evidence="2 3">
    <name type="scientific">Tagetes erecta</name>
    <name type="common">African marigold</name>
    <dbReference type="NCBI Taxonomy" id="13708"/>
    <lineage>
        <taxon>Eukaryota</taxon>
        <taxon>Viridiplantae</taxon>
        <taxon>Streptophyta</taxon>
        <taxon>Embryophyta</taxon>
        <taxon>Tracheophyta</taxon>
        <taxon>Spermatophyta</taxon>
        <taxon>Magnoliopsida</taxon>
        <taxon>eudicotyledons</taxon>
        <taxon>Gunneridae</taxon>
        <taxon>Pentapetalae</taxon>
        <taxon>asterids</taxon>
        <taxon>campanulids</taxon>
        <taxon>Asterales</taxon>
        <taxon>Asteraceae</taxon>
        <taxon>Asteroideae</taxon>
        <taxon>Heliantheae alliance</taxon>
        <taxon>Tageteae</taxon>
        <taxon>Tagetes</taxon>
    </lineage>
</organism>
<dbReference type="EMBL" id="JAUHHV010000012">
    <property type="protein sequence ID" value="KAK1406334.1"/>
    <property type="molecule type" value="Genomic_DNA"/>
</dbReference>
<comment type="caution">
    <text evidence="2">The sequence shown here is derived from an EMBL/GenBank/DDBJ whole genome shotgun (WGS) entry which is preliminary data.</text>
</comment>
<gene>
    <name evidence="2" type="ORF">QVD17_41628</name>
</gene>
<dbReference type="AlphaFoldDB" id="A0AAD8JMV1"/>
<evidence type="ECO:0000313" key="2">
    <source>
        <dbReference type="EMBL" id="KAK1406334.1"/>
    </source>
</evidence>